<reference evidence="2" key="1">
    <citation type="submission" date="2020-05" db="EMBL/GenBank/DDBJ databases">
        <title>Mycena genomes resolve the evolution of fungal bioluminescence.</title>
        <authorList>
            <person name="Tsai I.J."/>
        </authorList>
    </citation>
    <scope>NUCLEOTIDE SEQUENCE</scope>
    <source>
        <strain evidence="2">CCC161011</strain>
    </source>
</reference>
<dbReference type="AlphaFoldDB" id="A0A8H6YJX2"/>
<dbReference type="Pfam" id="PF02992">
    <property type="entry name" value="Transposase_21"/>
    <property type="match status" value="1"/>
</dbReference>
<dbReference type="PANTHER" id="PTHR46579">
    <property type="entry name" value="F5/8 TYPE C DOMAIN-CONTAINING PROTEIN-RELATED"/>
    <property type="match status" value="1"/>
</dbReference>
<name>A0A8H6YJX2_9AGAR</name>
<comment type="caution">
    <text evidence="2">The sequence shown here is derived from an EMBL/GenBank/DDBJ whole genome shotgun (WGS) entry which is preliminary data.</text>
</comment>
<evidence type="ECO:0000313" key="2">
    <source>
        <dbReference type="EMBL" id="KAF7360422.1"/>
    </source>
</evidence>
<dbReference type="OrthoDB" id="2404451at2759"/>
<dbReference type="InterPro" id="IPR004242">
    <property type="entry name" value="Transposase_21"/>
</dbReference>
<feature type="region of interest" description="Disordered" evidence="1">
    <location>
        <begin position="1"/>
        <end position="21"/>
    </location>
</feature>
<sequence length="1168" mass="132812">MDVDGDATSSDNASDSDLEYHPAGYPGYFNSLAPAEEEEFEFDGWGGYDEVLDTDKPGPSRENMIRQLEEMIGPEQEAELWRMRNDTLSDKDRDNIRAFKLKMMSNMSRDAFEQMRYAFNHKLDISSEWAMLHRVAILSRVEPVWIHCCVKSCMAYTGDDTHRDTCRFCNEPRFTPLTGKPRRLFCYIPVIPRLQGYFQNPEMVKLLLYRHQYKHESKTIADVFDSAHYRTLRKKNVVVDGKTLPHKYFEGKYDIALGVCLDSYLLFKRNRGGPSATPILLKNYNLPPEIQTHLAHSICNGVIPGPHGPKDARSFLIPYDDELAQLAIGVSTFDSLTQTQFMLRAYNIFEMGDIIAIEKLLNIKGHNGLSPCRTCEIKGVLCNNIYYVPLTKPVVDGQPTRSWNPRNLPLRSHDSFAEVSAQLDNKDLTIATRKKLAQFHGIKGLPALRRVGSLHFGRSAPWDFMHLAFENIGPNLVKLWSGKYKGLDTGYEDYEISEETWELIWQETADAVRHIPADFVRVLQNNPAHFTAESWCFWFVYLAPILLNGRFRHQKYYTHACQFSEIIKSCIAFEITYTQIDELQDKIIDWVRRYEEYYYQYDADRLSACPLTIHGFLHIPDDIRFCGPSWSTWTFWMERFCGSMQMGLRSRRHPWANLNNRVLKLAYLEQLGARYDLDHELSAYNQHDKSKLSISEKIYDGYEQVILRVPYRADNTPNDITRTRVAGYISAAIGSASSPATENILRGLGISQSSCGEQIATGCVAVSGDSCSSGSLAVLGFAWKQLRFSVCFALGTSPLQLFVGAALEHLLTSQQLHVSICFARAQLRAIFARFILGICFPRHLVVYVCFECSQLITSHQLSSLVVSIACLCVLRFACQQLSVNTVVLFVGLAFKQFRLPCKQLCLSVCFAPKQLCRIFFLSICFTCEQRHRPLVLGISLSRQLLVGRAFQQLCISCQQLCLSICIALWHVLVAYNLFLPFERVGFCLAFQLCAGFSRKLFLAHELGIGISVGPLCLQFCPPLMPAALLPARVAQCPIGLPVVFRFGIVNQRSQQLIGSLEQCFITLAWKQFGGFLGIVQQRAQQLVCPPEQLYVAFEQFSPRVVKLKQRSQQLAFAFLLAPIQLPCQQLCIRICFALFLHVALCVIHHPQQLSACVVLAHQLAYRQL</sequence>
<dbReference type="PANTHER" id="PTHR46579:SF1">
    <property type="entry name" value="F5_8 TYPE C DOMAIN-CONTAINING PROTEIN"/>
    <property type="match status" value="1"/>
</dbReference>
<organism evidence="2 3">
    <name type="scientific">Mycena venus</name>
    <dbReference type="NCBI Taxonomy" id="2733690"/>
    <lineage>
        <taxon>Eukaryota</taxon>
        <taxon>Fungi</taxon>
        <taxon>Dikarya</taxon>
        <taxon>Basidiomycota</taxon>
        <taxon>Agaricomycotina</taxon>
        <taxon>Agaricomycetes</taxon>
        <taxon>Agaricomycetidae</taxon>
        <taxon>Agaricales</taxon>
        <taxon>Marasmiineae</taxon>
        <taxon>Mycenaceae</taxon>
        <taxon>Mycena</taxon>
    </lineage>
</organism>
<proteinExistence type="predicted"/>
<keyword evidence="3" id="KW-1185">Reference proteome</keyword>
<feature type="compositionally biased region" description="Low complexity" evidence="1">
    <location>
        <begin position="1"/>
        <end position="15"/>
    </location>
</feature>
<dbReference type="EMBL" id="JACAZI010000005">
    <property type="protein sequence ID" value="KAF7360422.1"/>
    <property type="molecule type" value="Genomic_DNA"/>
</dbReference>
<accession>A0A8H6YJX2</accession>
<protein>
    <recommendedName>
        <fullName evidence="4">Transposase family Tnp2 protein</fullName>
    </recommendedName>
</protein>
<evidence type="ECO:0008006" key="4">
    <source>
        <dbReference type="Google" id="ProtNLM"/>
    </source>
</evidence>
<evidence type="ECO:0000256" key="1">
    <source>
        <dbReference type="SAM" id="MobiDB-lite"/>
    </source>
</evidence>
<evidence type="ECO:0000313" key="3">
    <source>
        <dbReference type="Proteomes" id="UP000620124"/>
    </source>
</evidence>
<dbReference type="Proteomes" id="UP000620124">
    <property type="component" value="Unassembled WGS sequence"/>
</dbReference>
<gene>
    <name evidence="2" type="ORF">MVEN_00772300</name>
</gene>